<feature type="transmembrane region" description="Helical" evidence="13">
    <location>
        <begin position="174"/>
        <end position="193"/>
    </location>
</feature>
<evidence type="ECO:0000256" key="12">
    <source>
        <dbReference type="SAM" id="MobiDB-lite"/>
    </source>
</evidence>
<keyword evidence="7" id="KW-0378">Hydrolase</keyword>
<reference evidence="15 16" key="1">
    <citation type="submission" date="2017-12" db="EMBL/GenBank/DDBJ databases">
        <title>Sequencing, de novo assembly and annotation of complete genome of a new Thraustochytrid species, strain FCC1311.</title>
        <authorList>
            <person name="Sedici K."/>
            <person name="Godart F."/>
            <person name="Aiese Cigliano R."/>
            <person name="Sanseverino W."/>
            <person name="Barakat M."/>
            <person name="Ortet P."/>
            <person name="Marechal E."/>
            <person name="Cagnac O."/>
            <person name="Amato A."/>
        </authorList>
    </citation>
    <scope>NUCLEOTIDE SEQUENCE [LARGE SCALE GENOMIC DNA]</scope>
</reference>
<dbReference type="Proteomes" id="UP000241890">
    <property type="component" value="Unassembled WGS sequence"/>
</dbReference>
<dbReference type="InterPro" id="IPR008915">
    <property type="entry name" value="Peptidase_M50"/>
</dbReference>
<evidence type="ECO:0000313" key="16">
    <source>
        <dbReference type="Proteomes" id="UP000241890"/>
    </source>
</evidence>
<feature type="domain" description="Peptidase M50" evidence="14">
    <location>
        <begin position="183"/>
        <end position="257"/>
    </location>
</feature>
<evidence type="ECO:0000313" key="15">
    <source>
        <dbReference type="EMBL" id="GBG25427.1"/>
    </source>
</evidence>
<dbReference type="AlphaFoldDB" id="A0A2R5G321"/>
<keyword evidence="4" id="KW-0645">Protease</keyword>
<evidence type="ECO:0000259" key="14">
    <source>
        <dbReference type="Pfam" id="PF02163"/>
    </source>
</evidence>
<evidence type="ECO:0000256" key="8">
    <source>
        <dbReference type="ARBA" id="ARBA00022833"/>
    </source>
</evidence>
<keyword evidence="16" id="KW-1185">Reference proteome</keyword>
<evidence type="ECO:0000256" key="7">
    <source>
        <dbReference type="ARBA" id="ARBA00022801"/>
    </source>
</evidence>
<name>A0A2R5G321_9STRA</name>
<dbReference type="InParanoid" id="A0A2R5G321"/>
<keyword evidence="9 13" id="KW-1133">Transmembrane helix</keyword>
<dbReference type="PANTHER" id="PTHR39188">
    <property type="entry name" value="MEMBRANE-ASSOCIATED ZINC METALLOPROTEASE M50B"/>
    <property type="match status" value="1"/>
</dbReference>
<sequence>MLAKIVAARRLAVRPTAQHKRWLCGPTAGLRQRNALAGTFEKGNVMNQRWPAAVSLGVQLSEDKQDTHKTEPRDVNSLLPAWSKGFQVRMLSTGAPPPPGRPPRRDEEEEAWMRQQQQQEQEEPRQKQGGLLSRGLGATATAFVILGGKMKWVLGALKFTKLMPAMSMLATTGAYALFYGWPFAVGMVGLIGIHESGHLMVMKRLGIPAGPAIFIPFMGAFVEMKDRPKDVREEALVAFGGPVVGGAAAVATSLVGISMESQMLISLADFGIMINLFNLLPIGQLDGGRIGGAISPWFLVAGLAGGGAMIYQGMVGNPIFYLVMLSGAFSTYDRFFGSGTHPTYHFIPPGQKFVLSAAYVALIVALLAAMAYNQKHRKSLAQLRAEDPERASRTSDMERRLEGFAHEWADDTPDQTEQDFINRYFRD</sequence>
<dbReference type="GO" id="GO:0016020">
    <property type="term" value="C:membrane"/>
    <property type="evidence" value="ECO:0007669"/>
    <property type="project" value="UniProtKB-SubCell"/>
</dbReference>
<evidence type="ECO:0000256" key="1">
    <source>
        <dbReference type="ARBA" id="ARBA00001947"/>
    </source>
</evidence>
<comment type="caution">
    <text evidence="15">The sequence shown here is derived from an EMBL/GenBank/DDBJ whole genome shotgun (WGS) entry which is preliminary data.</text>
</comment>
<comment type="cofactor">
    <cofactor evidence="1">
        <name>Zn(2+)</name>
        <dbReference type="ChEBI" id="CHEBI:29105"/>
    </cofactor>
</comment>
<dbReference type="Pfam" id="PF02163">
    <property type="entry name" value="Peptidase_M50"/>
    <property type="match status" value="1"/>
</dbReference>
<evidence type="ECO:0000256" key="4">
    <source>
        <dbReference type="ARBA" id="ARBA00022670"/>
    </source>
</evidence>
<feature type="transmembrane region" description="Helical" evidence="13">
    <location>
        <begin position="205"/>
        <end position="224"/>
    </location>
</feature>
<keyword evidence="5 13" id="KW-0812">Transmembrane</keyword>
<gene>
    <name evidence="15" type="ORF">FCC1311_016452</name>
</gene>
<proteinExistence type="inferred from homology"/>
<feature type="transmembrane region" description="Helical" evidence="13">
    <location>
        <begin position="135"/>
        <end position="154"/>
    </location>
</feature>
<evidence type="ECO:0000256" key="13">
    <source>
        <dbReference type="SAM" id="Phobius"/>
    </source>
</evidence>
<keyword evidence="6" id="KW-0479">Metal-binding</keyword>
<evidence type="ECO:0000256" key="10">
    <source>
        <dbReference type="ARBA" id="ARBA00023049"/>
    </source>
</evidence>
<evidence type="ECO:0000256" key="6">
    <source>
        <dbReference type="ARBA" id="ARBA00022723"/>
    </source>
</evidence>
<dbReference type="GO" id="GO:0006508">
    <property type="term" value="P:proteolysis"/>
    <property type="evidence" value="ECO:0007669"/>
    <property type="project" value="UniProtKB-KW"/>
</dbReference>
<comment type="similarity">
    <text evidence="3">Belongs to the peptidase M50B family.</text>
</comment>
<accession>A0A2R5G321</accession>
<feature type="transmembrane region" description="Helical" evidence="13">
    <location>
        <begin position="294"/>
        <end position="311"/>
    </location>
</feature>
<protein>
    <recommendedName>
        <fullName evidence="14">Peptidase M50 domain-containing protein</fullName>
    </recommendedName>
</protein>
<dbReference type="CDD" id="cd06160">
    <property type="entry name" value="S2P-M50_like_2"/>
    <property type="match status" value="1"/>
</dbReference>
<feature type="region of interest" description="Disordered" evidence="12">
    <location>
        <begin position="90"/>
        <end position="130"/>
    </location>
</feature>
<keyword evidence="8" id="KW-0862">Zinc</keyword>
<dbReference type="GO" id="GO:0008237">
    <property type="term" value="F:metallopeptidase activity"/>
    <property type="evidence" value="ECO:0007669"/>
    <property type="project" value="UniProtKB-KW"/>
</dbReference>
<dbReference type="EMBL" id="BEYU01000012">
    <property type="protein sequence ID" value="GBG25427.1"/>
    <property type="molecule type" value="Genomic_DNA"/>
</dbReference>
<comment type="subcellular location">
    <subcellularLocation>
        <location evidence="2">Membrane</location>
        <topology evidence="2">Multi-pass membrane protein</topology>
    </subcellularLocation>
</comment>
<evidence type="ECO:0000256" key="11">
    <source>
        <dbReference type="ARBA" id="ARBA00023136"/>
    </source>
</evidence>
<feature type="transmembrane region" description="Helical" evidence="13">
    <location>
        <begin position="353"/>
        <end position="372"/>
    </location>
</feature>
<organism evidence="15 16">
    <name type="scientific">Hondaea fermentalgiana</name>
    <dbReference type="NCBI Taxonomy" id="2315210"/>
    <lineage>
        <taxon>Eukaryota</taxon>
        <taxon>Sar</taxon>
        <taxon>Stramenopiles</taxon>
        <taxon>Bigyra</taxon>
        <taxon>Labyrinthulomycetes</taxon>
        <taxon>Thraustochytrida</taxon>
        <taxon>Thraustochytriidae</taxon>
        <taxon>Hondaea</taxon>
    </lineage>
</organism>
<dbReference type="PANTHER" id="PTHR39188:SF3">
    <property type="entry name" value="STAGE IV SPORULATION PROTEIN FB"/>
    <property type="match status" value="1"/>
</dbReference>
<feature type="transmembrane region" description="Helical" evidence="13">
    <location>
        <begin position="236"/>
        <end position="257"/>
    </location>
</feature>
<evidence type="ECO:0000256" key="5">
    <source>
        <dbReference type="ARBA" id="ARBA00022692"/>
    </source>
</evidence>
<feature type="transmembrane region" description="Helical" evidence="13">
    <location>
        <begin position="318"/>
        <end position="337"/>
    </location>
</feature>
<dbReference type="OrthoDB" id="195057at2759"/>
<evidence type="ECO:0000256" key="2">
    <source>
        <dbReference type="ARBA" id="ARBA00004141"/>
    </source>
</evidence>
<keyword evidence="10" id="KW-0482">Metalloprotease</keyword>
<evidence type="ECO:0000256" key="9">
    <source>
        <dbReference type="ARBA" id="ARBA00022989"/>
    </source>
</evidence>
<feature type="transmembrane region" description="Helical" evidence="13">
    <location>
        <begin position="264"/>
        <end position="282"/>
    </location>
</feature>
<evidence type="ECO:0000256" key="3">
    <source>
        <dbReference type="ARBA" id="ARBA00007931"/>
    </source>
</evidence>
<dbReference type="GO" id="GO:0046872">
    <property type="term" value="F:metal ion binding"/>
    <property type="evidence" value="ECO:0007669"/>
    <property type="project" value="UniProtKB-KW"/>
</dbReference>
<keyword evidence="11 13" id="KW-0472">Membrane</keyword>